<protein>
    <submittedName>
        <fullName evidence="1">Uncharacterized protein</fullName>
    </submittedName>
</protein>
<accession>A0A835F7Z1</accession>
<dbReference type="EMBL" id="JACEFO010001612">
    <property type="protein sequence ID" value="KAF8731107.1"/>
    <property type="molecule type" value="Genomic_DNA"/>
</dbReference>
<evidence type="ECO:0000313" key="1">
    <source>
        <dbReference type="EMBL" id="KAF8731107.1"/>
    </source>
</evidence>
<evidence type="ECO:0000313" key="2">
    <source>
        <dbReference type="Proteomes" id="UP000636709"/>
    </source>
</evidence>
<comment type="caution">
    <text evidence="1">The sequence shown here is derived from an EMBL/GenBank/DDBJ whole genome shotgun (WGS) entry which is preliminary data.</text>
</comment>
<dbReference type="Proteomes" id="UP000636709">
    <property type="component" value="Unassembled WGS sequence"/>
</dbReference>
<dbReference type="AlphaFoldDB" id="A0A835F7Z1"/>
<proteinExistence type="predicted"/>
<gene>
    <name evidence="1" type="ORF">HU200_016543</name>
</gene>
<name>A0A835F7Z1_9POAL</name>
<keyword evidence="2" id="KW-1185">Reference proteome</keyword>
<reference evidence="1" key="1">
    <citation type="submission" date="2020-07" db="EMBL/GenBank/DDBJ databases">
        <title>Genome sequence and genetic diversity analysis of an under-domesticated orphan crop, white fonio (Digitaria exilis).</title>
        <authorList>
            <person name="Bennetzen J.L."/>
            <person name="Chen S."/>
            <person name="Ma X."/>
            <person name="Wang X."/>
            <person name="Yssel A.E.J."/>
            <person name="Chaluvadi S.R."/>
            <person name="Johnson M."/>
            <person name="Gangashetty P."/>
            <person name="Hamidou F."/>
            <person name="Sanogo M.D."/>
            <person name="Zwaenepoel A."/>
            <person name="Wallace J."/>
            <person name="Van De Peer Y."/>
            <person name="Van Deynze A."/>
        </authorList>
    </citation>
    <scope>NUCLEOTIDE SEQUENCE</scope>
    <source>
        <tissue evidence="1">Leaves</tissue>
    </source>
</reference>
<sequence length="229" mass="25783">MRWVAEGYSRDTKDNTAEERAEKLFSMLVNLRKCPPSTRRTGRHLVIQSDWDRDMIVYDSIDFSKLRPRQLGVEVPAGIDKLTALHTLGIVNIATVPHKATSKSSRYSHNCASLECQVSEEKLQGARGDQPSCGDISSPSKDLKTLKLYGLVDFVPLWIKDLPKLTKLELEMTISDKWVDQSGIIGILGDMKELTVLRLSVKPHQDGEGNKLDFCVLVEWNTELLLFKG</sequence>
<organism evidence="1 2">
    <name type="scientific">Digitaria exilis</name>
    <dbReference type="NCBI Taxonomy" id="1010633"/>
    <lineage>
        <taxon>Eukaryota</taxon>
        <taxon>Viridiplantae</taxon>
        <taxon>Streptophyta</taxon>
        <taxon>Embryophyta</taxon>
        <taxon>Tracheophyta</taxon>
        <taxon>Spermatophyta</taxon>
        <taxon>Magnoliopsida</taxon>
        <taxon>Liliopsida</taxon>
        <taxon>Poales</taxon>
        <taxon>Poaceae</taxon>
        <taxon>PACMAD clade</taxon>
        <taxon>Panicoideae</taxon>
        <taxon>Panicodae</taxon>
        <taxon>Paniceae</taxon>
        <taxon>Anthephorinae</taxon>
        <taxon>Digitaria</taxon>
    </lineage>
</organism>